<protein>
    <recommendedName>
        <fullName evidence="4">EthD family reductase</fullName>
    </recommendedName>
</protein>
<proteinExistence type="predicted"/>
<gene>
    <name evidence="2" type="ORF">FDK13_07295</name>
</gene>
<evidence type="ECO:0008006" key="4">
    <source>
        <dbReference type="Google" id="ProtNLM"/>
    </source>
</evidence>
<keyword evidence="1" id="KW-0732">Signal</keyword>
<dbReference type="AlphaFoldDB" id="A0A4U6D8N2"/>
<feature type="chain" id="PRO_5020400765" description="EthD family reductase" evidence="1">
    <location>
        <begin position="22"/>
        <end position="145"/>
    </location>
</feature>
<reference evidence="2 3" key="1">
    <citation type="submission" date="2019-05" db="EMBL/GenBank/DDBJ databases">
        <title>Dyadobacter AR-3-8 sp. nov., isolated from arctic soil.</title>
        <authorList>
            <person name="Chaudhary D.K."/>
        </authorList>
    </citation>
    <scope>NUCLEOTIDE SEQUENCE [LARGE SCALE GENOMIC DNA]</scope>
    <source>
        <strain evidence="2 3">AR-3-8</strain>
    </source>
</reference>
<evidence type="ECO:0000313" key="2">
    <source>
        <dbReference type="EMBL" id="TKT92617.1"/>
    </source>
</evidence>
<accession>A0A4U6D8N2</accession>
<sequence>MIHRFTLFALIFIATVGQASAQQNNTDQTFTVEGYYKAKWGYADEFIDLFKKNHYPLLKKALEKGDIISIKAEKPRLHSTEDSRWDYRVTLVFKNIQAAFDPNLTTPYKKALYPDAEKLKKEEQRRFEILDGHWDVQVQAVELDK</sequence>
<dbReference type="EMBL" id="SZVO01000003">
    <property type="protein sequence ID" value="TKT92617.1"/>
    <property type="molecule type" value="Genomic_DNA"/>
</dbReference>
<comment type="caution">
    <text evidence="2">The sequence shown here is derived from an EMBL/GenBank/DDBJ whole genome shotgun (WGS) entry which is preliminary data.</text>
</comment>
<name>A0A4U6D8N2_9BACT</name>
<evidence type="ECO:0000256" key="1">
    <source>
        <dbReference type="SAM" id="SignalP"/>
    </source>
</evidence>
<dbReference type="Proteomes" id="UP000304900">
    <property type="component" value="Unassembled WGS sequence"/>
</dbReference>
<feature type="signal peptide" evidence="1">
    <location>
        <begin position="1"/>
        <end position="21"/>
    </location>
</feature>
<evidence type="ECO:0000313" key="3">
    <source>
        <dbReference type="Proteomes" id="UP000304900"/>
    </source>
</evidence>
<keyword evidence="3" id="KW-1185">Reference proteome</keyword>
<organism evidence="2 3">
    <name type="scientific">Dyadobacter frigoris</name>
    <dbReference type="NCBI Taxonomy" id="2576211"/>
    <lineage>
        <taxon>Bacteria</taxon>
        <taxon>Pseudomonadati</taxon>
        <taxon>Bacteroidota</taxon>
        <taxon>Cytophagia</taxon>
        <taxon>Cytophagales</taxon>
        <taxon>Spirosomataceae</taxon>
        <taxon>Dyadobacter</taxon>
    </lineage>
</organism>
<dbReference type="OrthoDB" id="980892at2"/>
<dbReference type="RefSeq" id="WP_137339345.1">
    <property type="nucleotide sequence ID" value="NZ_SZVO01000003.1"/>
</dbReference>